<dbReference type="AlphaFoldDB" id="A0A0A9C065"/>
<sequence>MAFSCVGPGVFGKTLRPGCPICHLKFTPSVKVKCGQPLFTWTY</sequence>
<dbReference type="EMBL" id="GBRH01230042">
    <property type="protein sequence ID" value="JAD67853.1"/>
    <property type="molecule type" value="Transcribed_RNA"/>
</dbReference>
<reference evidence="1" key="1">
    <citation type="submission" date="2014-09" db="EMBL/GenBank/DDBJ databases">
        <authorList>
            <person name="Magalhaes I.L.F."/>
            <person name="Oliveira U."/>
            <person name="Santos F.R."/>
            <person name="Vidigal T.H.D.A."/>
            <person name="Brescovit A.D."/>
            <person name="Santos A.J."/>
        </authorList>
    </citation>
    <scope>NUCLEOTIDE SEQUENCE</scope>
    <source>
        <tissue evidence="1">Shoot tissue taken approximately 20 cm above the soil surface</tissue>
    </source>
</reference>
<proteinExistence type="predicted"/>
<organism evidence="1">
    <name type="scientific">Arundo donax</name>
    <name type="common">Giant reed</name>
    <name type="synonym">Donax arundinaceus</name>
    <dbReference type="NCBI Taxonomy" id="35708"/>
    <lineage>
        <taxon>Eukaryota</taxon>
        <taxon>Viridiplantae</taxon>
        <taxon>Streptophyta</taxon>
        <taxon>Embryophyta</taxon>
        <taxon>Tracheophyta</taxon>
        <taxon>Spermatophyta</taxon>
        <taxon>Magnoliopsida</taxon>
        <taxon>Liliopsida</taxon>
        <taxon>Poales</taxon>
        <taxon>Poaceae</taxon>
        <taxon>PACMAD clade</taxon>
        <taxon>Arundinoideae</taxon>
        <taxon>Arundineae</taxon>
        <taxon>Arundo</taxon>
    </lineage>
</organism>
<protein>
    <submittedName>
        <fullName evidence="1">Uncharacterized protein</fullName>
    </submittedName>
</protein>
<accession>A0A0A9C065</accession>
<name>A0A0A9C065_ARUDO</name>
<reference evidence="1" key="2">
    <citation type="journal article" date="2015" name="Data Brief">
        <title>Shoot transcriptome of the giant reed, Arundo donax.</title>
        <authorList>
            <person name="Barrero R.A."/>
            <person name="Guerrero F.D."/>
            <person name="Moolhuijzen P."/>
            <person name="Goolsby J.A."/>
            <person name="Tidwell J."/>
            <person name="Bellgard S.E."/>
            <person name="Bellgard M.I."/>
        </authorList>
    </citation>
    <scope>NUCLEOTIDE SEQUENCE</scope>
    <source>
        <tissue evidence="1">Shoot tissue taken approximately 20 cm above the soil surface</tissue>
    </source>
</reference>
<evidence type="ECO:0000313" key="1">
    <source>
        <dbReference type="EMBL" id="JAD67853.1"/>
    </source>
</evidence>